<evidence type="ECO:0000313" key="3">
    <source>
        <dbReference type="Proteomes" id="UP000034883"/>
    </source>
</evidence>
<evidence type="ECO:0000313" key="2">
    <source>
        <dbReference type="EMBL" id="AKF10386.1"/>
    </source>
</evidence>
<dbReference type="KEGG" id="samy:DB32_007535"/>
<dbReference type="AlphaFoldDB" id="A0A0F6W8W1"/>
<gene>
    <name evidence="2" type="ORF">DB32_007535</name>
</gene>
<reference evidence="2 3" key="1">
    <citation type="submission" date="2015-03" db="EMBL/GenBank/DDBJ databases">
        <title>Genome assembly of Sandaracinus amylolyticus DSM 53668.</title>
        <authorList>
            <person name="Sharma G."/>
            <person name="Subramanian S."/>
        </authorList>
    </citation>
    <scope>NUCLEOTIDE SEQUENCE [LARGE SCALE GENOMIC DNA]</scope>
    <source>
        <strain evidence="2 3">DSM 53668</strain>
    </source>
</reference>
<proteinExistence type="predicted"/>
<dbReference type="Proteomes" id="UP000034883">
    <property type="component" value="Chromosome"/>
</dbReference>
<evidence type="ECO:0000256" key="1">
    <source>
        <dbReference type="SAM" id="MobiDB-lite"/>
    </source>
</evidence>
<protein>
    <submittedName>
        <fullName evidence="2">Uncharacterized protein</fullName>
    </submittedName>
</protein>
<feature type="region of interest" description="Disordered" evidence="1">
    <location>
        <begin position="1"/>
        <end position="37"/>
    </location>
</feature>
<sequence>MGRAVEARQARTSSGPGSEDSIGVVSEGGYPLIRMSG</sequence>
<name>A0A0F6W8W1_9BACT</name>
<accession>A0A0F6W8W1</accession>
<organism evidence="2 3">
    <name type="scientific">Sandaracinus amylolyticus</name>
    <dbReference type="NCBI Taxonomy" id="927083"/>
    <lineage>
        <taxon>Bacteria</taxon>
        <taxon>Pseudomonadati</taxon>
        <taxon>Myxococcota</taxon>
        <taxon>Polyangia</taxon>
        <taxon>Polyangiales</taxon>
        <taxon>Sandaracinaceae</taxon>
        <taxon>Sandaracinus</taxon>
    </lineage>
</organism>
<dbReference type="EMBL" id="CP011125">
    <property type="protein sequence ID" value="AKF10386.1"/>
    <property type="molecule type" value="Genomic_DNA"/>
</dbReference>
<keyword evidence="3" id="KW-1185">Reference proteome</keyword>